<dbReference type="PROSITE" id="PS50929">
    <property type="entry name" value="ABC_TM1F"/>
    <property type="match status" value="2"/>
</dbReference>
<evidence type="ECO:0000256" key="10">
    <source>
        <dbReference type="SAM" id="MobiDB-lite"/>
    </source>
</evidence>
<reference evidence="14" key="1">
    <citation type="submission" date="2020-06" db="EMBL/GenBank/DDBJ databases">
        <authorList>
            <consortium name="Plant Systems Biology data submission"/>
        </authorList>
    </citation>
    <scope>NUCLEOTIDE SEQUENCE</scope>
    <source>
        <strain evidence="14">D6</strain>
    </source>
</reference>
<feature type="domain" description="ABC transporter" evidence="12">
    <location>
        <begin position="1069"/>
        <end position="1304"/>
    </location>
</feature>
<dbReference type="Pfam" id="PF00005">
    <property type="entry name" value="ABC_tran"/>
    <property type="match status" value="2"/>
</dbReference>
<comment type="subcellular location">
    <subcellularLocation>
        <location evidence="1">Membrane</location>
        <topology evidence="1">Multi-pass membrane protein</topology>
    </subcellularLocation>
</comment>
<dbReference type="FunFam" id="3.40.50.300:FF:000973">
    <property type="entry name" value="Multidrug resistance-associated protein 4"/>
    <property type="match status" value="1"/>
</dbReference>
<evidence type="ECO:0000313" key="14">
    <source>
        <dbReference type="EMBL" id="CAB9509666.1"/>
    </source>
</evidence>
<evidence type="ECO:0000256" key="4">
    <source>
        <dbReference type="ARBA" id="ARBA00022692"/>
    </source>
</evidence>
<keyword evidence="4 11" id="KW-0812">Transmembrane</keyword>
<dbReference type="SMART" id="SM00382">
    <property type="entry name" value="AAA"/>
    <property type="match status" value="2"/>
</dbReference>
<feature type="transmembrane region" description="Helical" evidence="11">
    <location>
        <begin position="975"/>
        <end position="991"/>
    </location>
</feature>
<keyword evidence="15" id="KW-1185">Reference proteome</keyword>
<dbReference type="GO" id="GO:0016020">
    <property type="term" value="C:membrane"/>
    <property type="evidence" value="ECO:0007669"/>
    <property type="project" value="UniProtKB-SubCell"/>
</dbReference>
<feature type="compositionally biased region" description="Basic and acidic residues" evidence="10">
    <location>
        <begin position="1"/>
        <end position="11"/>
    </location>
</feature>
<dbReference type="Gene3D" id="1.20.1560.10">
    <property type="entry name" value="ABC transporter type 1, transmembrane domain"/>
    <property type="match status" value="2"/>
</dbReference>
<feature type="transmembrane region" description="Helical" evidence="11">
    <location>
        <begin position="223"/>
        <end position="249"/>
    </location>
</feature>
<evidence type="ECO:0000259" key="12">
    <source>
        <dbReference type="PROSITE" id="PS50893"/>
    </source>
</evidence>
<feature type="transmembrane region" description="Helical" evidence="11">
    <location>
        <begin position="122"/>
        <end position="141"/>
    </location>
</feature>
<dbReference type="SUPFAM" id="SSF52540">
    <property type="entry name" value="P-loop containing nucleoside triphosphate hydrolases"/>
    <property type="match status" value="2"/>
</dbReference>
<feature type="domain" description="ABC transmembrane type-1" evidence="13">
    <location>
        <begin position="122"/>
        <end position="381"/>
    </location>
</feature>
<feature type="domain" description="ABC transporter" evidence="12">
    <location>
        <begin position="452"/>
        <end position="694"/>
    </location>
</feature>
<dbReference type="FunFam" id="3.40.50.300:FF:000163">
    <property type="entry name" value="Multidrug resistance-associated protein member 4"/>
    <property type="match status" value="1"/>
</dbReference>
<evidence type="ECO:0000256" key="3">
    <source>
        <dbReference type="ARBA" id="ARBA00022448"/>
    </source>
</evidence>
<dbReference type="InterPro" id="IPR027417">
    <property type="entry name" value="P-loop_NTPase"/>
</dbReference>
<evidence type="ECO:0000259" key="13">
    <source>
        <dbReference type="PROSITE" id="PS50929"/>
    </source>
</evidence>
<dbReference type="InterPro" id="IPR003439">
    <property type="entry name" value="ABC_transporter-like_ATP-bd"/>
</dbReference>
<evidence type="ECO:0000256" key="8">
    <source>
        <dbReference type="ARBA" id="ARBA00022989"/>
    </source>
</evidence>
<dbReference type="InterPro" id="IPR044726">
    <property type="entry name" value="ABCC_6TM_D2"/>
</dbReference>
<keyword evidence="9 11" id="KW-0472">Membrane</keyword>
<organism evidence="14 15">
    <name type="scientific">Seminavis robusta</name>
    <dbReference type="NCBI Taxonomy" id="568900"/>
    <lineage>
        <taxon>Eukaryota</taxon>
        <taxon>Sar</taxon>
        <taxon>Stramenopiles</taxon>
        <taxon>Ochrophyta</taxon>
        <taxon>Bacillariophyta</taxon>
        <taxon>Bacillariophyceae</taxon>
        <taxon>Bacillariophycidae</taxon>
        <taxon>Naviculales</taxon>
        <taxon>Naviculaceae</taxon>
        <taxon>Seminavis</taxon>
    </lineage>
</organism>
<feature type="transmembrane region" description="Helical" evidence="11">
    <location>
        <begin position="341"/>
        <end position="360"/>
    </location>
</feature>
<dbReference type="CDD" id="cd18580">
    <property type="entry name" value="ABC_6TM_ABCC_D2"/>
    <property type="match status" value="1"/>
</dbReference>
<dbReference type="CDD" id="cd03244">
    <property type="entry name" value="ABCC_MRP_domain2"/>
    <property type="match status" value="1"/>
</dbReference>
<evidence type="ECO:0000313" key="15">
    <source>
        <dbReference type="Proteomes" id="UP001153069"/>
    </source>
</evidence>
<dbReference type="InterPro" id="IPR050173">
    <property type="entry name" value="ABC_transporter_C-like"/>
</dbReference>
<dbReference type="Proteomes" id="UP001153069">
    <property type="component" value="Unassembled WGS sequence"/>
</dbReference>
<feature type="transmembrane region" description="Helical" evidence="11">
    <location>
        <begin position="866"/>
        <end position="897"/>
    </location>
</feature>
<dbReference type="GO" id="GO:0005524">
    <property type="term" value="F:ATP binding"/>
    <property type="evidence" value="ECO:0007669"/>
    <property type="project" value="UniProtKB-KW"/>
</dbReference>
<proteinExistence type="inferred from homology"/>
<dbReference type="GO" id="GO:0016887">
    <property type="term" value="F:ATP hydrolysis activity"/>
    <property type="evidence" value="ECO:0007669"/>
    <property type="project" value="InterPro"/>
</dbReference>
<evidence type="ECO:0000256" key="7">
    <source>
        <dbReference type="ARBA" id="ARBA00022840"/>
    </source>
</evidence>
<dbReference type="PROSITE" id="PS00211">
    <property type="entry name" value="ABC_TRANSPORTER_1"/>
    <property type="match status" value="2"/>
</dbReference>
<dbReference type="InterPro" id="IPR044746">
    <property type="entry name" value="ABCC_6TM_D1"/>
</dbReference>
<keyword evidence="5" id="KW-0677">Repeat</keyword>
<dbReference type="PANTHER" id="PTHR24223">
    <property type="entry name" value="ATP-BINDING CASSETTE SUB-FAMILY C"/>
    <property type="match status" value="1"/>
</dbReference>
<evidence type="ECO:0000256" key="2">
    <source>
        <dbReference type="ARBA" id="ARBA00009726"/>
    </source>
</evidence>
<evidence type="ECO:0000256" key="9">
    <source>
        <dbReference type="ARBA" id="ARBA00023136"/>
    </source>
</evidence>
<dbReference type="PANTHER" id="PTHR24223:SF456">
    <property type="entry name" value="MULTIDRUG RESISTANCE-ASSOCIATED PROTEIN LETHAL(2)03659"/>
    <property type="match status" value="1"/>
</dbReference>
<keyword evidence="8 11" id="KW-1133">Transmembrane helix</keyword>
<dbReference type="CDD" id="cd18579">
    <property type="entry name" value="ABC_6TM_ABCC_D1"/>
    <property type="match status" value="1"/>
</dbReference>
<comment type="caution">
    <text evidence="14">The sequence shown here is derived from an EMBL/GenBank/DDBJ whole genome shotgun (WGS) entry which is preliminary data.</text>
</comment>
<dbReference type="InterPro" id="IPR011527">
    <property type="entry name" value="ABC1_TM_dom"/>
</dbReference>
<dbReference type="InterPro" id="IPR017871">
    <property type="entry name" value="ABC_transporter-like_CS"/>
</dbReference>
<protein>
    <submittedName>
        <fullName evidence="14">Multiple drug resistance-associated protein-like transporter 1</fullName>
    </submittedName>
</protein>
<feature type="region of interest" description="Disordered" evidence="10">
    <location>
        <begin position="678"/>
        <end position="697"/>
    </location>
</feature>
<dbReference type="InterPro" id="IPR036640">
    <property type="entry name" value="ABC1_TM_sf"/>
</dbReference>
<dbReference type="FunFam" id="1.20.1560.10:FF:000013">
    <property type="entry name" value="ABC transporter C family member 2"/>
    <property type="match status" value="1"/>
</dbReference>
<dbReference type="PROSITE" id="PS50893">
    <property type="entry name" value="ABC_TRANSPORTER_2"/>
    <property type="match status" value="2"/>
</dbReference>
<dbReference type="GO" id="GO:0140359">
    <property type="term" value="F:ABC-type transporter activity"/>
    <property type="evidence" value="ECO:0007669"/>
    <property type="project" value="InterPro"/>
</dbReference>
<dbReference type="SUPFAM" id="SSF90123">
    <property type="entry name" value="ABC transporter transmembrane region"/>
    <property type="match status" value="2"/>
</dbReference>
<keyword evidence="7" id="KW-0067">ATP-binding</keyword>
<keyword evidence="6" id="KW-0547">Nucleotide-binding</keyword>
<feature type="region of interest" description="Disordered" evidence="10">
    <location>
        <begin position="1"/>
        <end position="39"/>
    </location>
</feature>
<comment type="similarity">
    <text evidence="2">Belongs to the ABC transporter superfamily. ABCC family. Conjugate transporter (TC 3.A.1.208) subfamily.</text>
</comment>
<evidence type="ECO:0000256" key="6">
    <source>
        <dbReference type="ARBA" id="ARBA00022741"/>
    </source>
</evidence>
<feature type="transmembrane region" description="Helical" evidence="11">
    <location>
        <begin position="255"/>
        <end position="273"/>
    </location>
</feature>
<feature type="transmembrane region" description="Helical" evidence="11">
    <location>
        <begin position="782"/>
        <end position="801"/>
    </location>
</feature>
<name>A0A9N8HCX2_9STRA</name>
<accession>A0A9N8HCX2</accession>
<dbReference type="Pfam" id="PF00664">
    <property type="entry name" value="ABC_membrane"/>
    <property type="match status" value="2"/>
</dbReference>
<dbReference type="CDD" id="cd03250">
    <property type="entry name" value="ABCC_MRP_domain1"/>
    <property type="match status" value="1"/>
</dbReference>
<dbReference type="Gene3D" id="3.40.50.300">
    <property type="entry name" value="P-loop containing nucleotide triphosphate hydrolases"/>
    <property type="match status" value="2"/>
</dbReference>
<dbReference type="OrthoDB" id="6500128at2759"/>
<feature type="transmembrane region" description="Helical" evidence="11">
    <location>
        <begin position="745"/>
        <end position="770"/>
    </location>
</feature>
<feature type="transmembrane region" description="Helical" evidence="11">
    <location>
        <begin position="153"/>
        <end position="175"/>
    </location>
</feature>
<keyword evidence="3" id="KW-0813">Transport</keyword>
<evidence type="ECO:0000256" key="11">
    <source>
        <dbReference type="SAM" id="Phobius"/>
    </source>
</evidence>
<feature type="domain" description="ABC transmembrane type-1" evidence="13">
    <location>
        <begin position="746"/>
        <end position="1030"/>
    </location>
</feature>
<evidence type="ECO:0000256" key="5">
    <source>
        <dbReference type="ARBA" id="ARBA00022737"/>
    </source>
</evidence>
<evidence type="ECO:0000256" key="1">
    <source>
        <dbReference type="ARBA" id="ARBA00004141"/>
    </source>
</evidence>
<dbReference type="InterPro" id="IPR003593">
    <property type="entry name" value="AAA+_ATPase"/>
</dbReference>
<sequence length="1331" mass="145889">MCEQIGRDKEGNGSNVTAHDEDYESATAEPAKPPRPKDPLAEASPISQFLFMWPYPLLKLGMKRALEESDLPEISEADTSAANRIYFEKLWEEEKRQNPNNPRLDRAILKDFVKSMWYVQPMYMLAAVAKVSQAVALGLLIEAFEDDNGQGYLWATVIVMGSLALLAEHHHSFFFTWRKGMRLRIAAIASIYYKSQRLSSTHQDTSANYGQIMNLASNDVERFMLAALFCSHLIWAPLQCIAILCVGWVLLGPAFAAGVALLVVGFIPLQMYLSRRFVHFRGRIAAITDTRVNFVSQAVYGARVMKMSGFEWRFLDRIQDYRAKEVDQIVRANRLKAWNEALFFCANVVISVVIFLVHVASGETLTPRDVFTTFTLVNIIQIEMTKHLSLGVMGVSEAFVSLKRIQNFLEFPELPYATSQTIERASSNSKQHGDCCLSLKSVNCNWNDVETVQAKSDQSTVGSTEDMPALTDVSLDFNRGQLTCLVGAVGSGKSAMLQALVGELPVKSGVIGRNYSSLAYAAQDPWIMDGTVKENIMMGKDFDAEWYDRVVNSCSLNVDFKQLRDGDETVVGDRGVQISGGQRARIGLARALYKDADILVADDPLSAVDSKVGRQLFQEAIMNLSVNRGKCTVLATHQHQHIGDHRCVLIVAGRVAHIGSYEECVAASGGKLSAHAKDDSAVDNLDGGDDKSTMPPGVAKEEEHVAAESNLLDDANGDIEGKEIKQSGLVKLETYANYLRAMGGLWVGAAMLALFSITQASVLVTIGTVGRWAERPADQQNSWAILGLVIGLSSAVVILAVSRAMLSLELTVKASQRLHDRMAKSLLRAKIEFFDTNPMGRILNRVSADVGSNDDLLPQTLFDFCVIAFIVLGAVATTVTVLPFTLLAFPPLVWYFLSVRKTFVTSTRELKRLESLARSPIFAMLGESLGGIATIRSNQSLGYFRKKFEEAHDAHTRAFYAFIAASRWVGFRMDAIMFLFLTLVAYLSVLFQQEGWFDVDPAILGLSLSMLLQLAGLFQWCIRQSAEVVNQMVAVERVLEFGDLESEAPLELDGDEELTGKGWPSTGAVKCDGLAARYRPSLPLALNQISFEIPGGARVGVVGRTGSGKSTVVQTLFRLLEAEEGTLSIDGVDVSKLGLHALRTKISVIPQVPTLFSGCTVRENLDLFGCHSDAEIQSALDDAHLGDVVAALPKGWDSIVSEGGSNFSVGQRQLLCLARAILSNNRILVLDEATASVDRRTDEMLQDALQESFKEGTIIAVAHRLETIIDYDIVLVLGHGRVLEWGSPAKLLTDGGAFASMVNDTGDSMSAELRKRAFSQQKEQGGGDVEA</sequence>
<gene>
    <name evidence="14" type="ORF">SEMRO_399_G134960.1</name>
</gene>
<dbReference type="EMBL" id="CAICTM010000398">
    <property type="protein sequence ID" value="CAB9509666.1"/>
    <property type="molecule type" value="Genomic_DNA"/>
</dbReference>